<proteinExistence type="predicted"/>
<organism evidence="1 2">
    <name type="scientific">Carcinus maenas nudivirus</name>
    <dbReference type="NCBI Taxonomy" id="2880837"/>
    <lineage>
        <taxon>Viruses</taxon>
        <taxon>Viruses incertae sedis</taxon>
        <taxon>Naldaviricetes</taxon>
        <taxon>Lefavirales</taxon>
        <taxon>Nudiviridae</taxon>
        <taxon>Gammanudivirus</taxon>
        <taxon>Gammanudivirus cameanadis</taxon>
    </lineage>
</organism>
<name>A0AAE8Y2F4_9VIRU</name>
<evidence type="ECO:0000313" key="1">
    <source>
        <dbReference type="EMBL" id="UBZ25689.1"/>
    </source>
</evidence>
<keyword evidence="2" id="KW-1185">Reference proteome</keyword>
<dbReference type="EMBL" id="MZ311578">
    <property type="protein sequence ID" value="UBZ25689.1"/>
    <property type="molecule type" value="Genomic_DNA"/>
</dbReference>
<gene>
    <name evidence="1" type="ORF">CmNV_098</name>
</gene>
<protein>
    <submittedName>
        <fullName evidence="1">Uncharacterized protein</fullName>
    </submittedName>
</protein>
<accession>A0AAE8Y2F4</accession>
<dbReference type="Proteomes" id="UP000830962">
    <property type="component" value="Segment"/>
</dbReference>
<sequence length="215" mass="24859">MSFFSESIFNTTLYNKWICYTLDIICIDPPISKSLLYKMCLSGHILAFTYEIARNKEQNLLKVVFKVLPAPHIVDMSKVWTSYYLKPKEIPSIPALMTVYVPRKLVIKFNGQTSICDQCETQSYGLEKCKQFVCLNSKCNQKTFDFYKCITQGPVILTLDDLSHKVDDIQCKKCKSCKICMKLKNGTKCIRHKICKHNQSNCDYHLLNKIANNKI</sequence>
<evidence type="ECO:0000313" key="2">
    <source>
        <dbReference type="Proteomes" id="UP000830962"/>
    </source>
</evidence>
<reference evidence="1" key="1">
    <citation type="journal article" date="2021" name="Viruses">
        <title>Identification and Full Characterisation of Two Novel Crustacean Infecting Members of the Family Nudiviridae Provides Support for Two Subfamilies.</title>
        <authorList>
            <person name="Bateman K.S."/>
            <person name="Kerr R."/>
            <person name="Stentiford G.D."/>
            <person name="Bean T.P."/>
            <person name="Hooper C."/>
            <person name="Van Eynde B."/>
            <person name="Delbare D."/>
            <person name="Bojko J."/>
            <person name="Christiaens O."/>
            <person name="Taning C.N.T."/>
            <person name="Smagghe G."/>
            <person name="van Oers M.M."/>
            <person name="van Aerle R."/>
        </authorList>
    </citation>
    <scope>NUCLEOTIDE SEQUENCE</scope>
    <source>
        <strain evidence="1">AN2</strain>
    </source>
</reference>